<feature type="transmembrane region" description="Helical" evidence="1">
    <location>
        <begin position="185"/>
        <end position="208"/>
    </location>
</feature>
<reference evidence="4" key="1">
    <citation type="submission" date="2020-10" db="EMBL/GenBank/DDBJ databases">
        <authorList>
            <person name="Kikuchi T."/>
        </authorList>
    </citation>
    <scope>NUCLEOTIDE SEQUENCE</scope>
    <source>
        <strain evidence="4">NKZ352</strain>
    </source>
</reference>
<dbReference type="AlphaFoldDB" id="A0A8S1HAD5"/>
<feature type="domain" description="Nose resistant-to-fluoxetine protein N-terminal" evidence="3">
    <location>
        <begin position="36"/>
        <end position="176"/>
    </location>
</feature>
<feature type="transmembrane region" description="Helical" evidence="1">
    <location>
        <begin position="344"/>
        <end position="363"/>
    </location>
</feature>
<name>A0A8S1HAD5_9PELO</name>
<feature type="transmembrane region" description="Helical" evidence="1">
    <location>
        <begin position="256"/>
        <end position="276"/>
    </location>
</feature>
<protein>
    <recommendedName>
        <fullName evidence="3">Nose resistant-to-fluoxetine protein N-terminal domain-containing protein</fullName>
    </recommendedName>
</protein>
<dbReference type="SMART" id="SM00703">
    <property type="entry name" value="NRF"/>
    <property type="match status" value="1"/>
</dbReference>
<dbReference type="PANTHER" id="PTHR11161:SF8">
    <property type="entry name" value="NOSE RESISTANT-TO-FLUOXETINE PROTEIN N-TERMINAL DOMAIN-CONTAINING PROTEIN"/>
    <property type="match status" value="1"/>
</dbReference>
<evidence type="ECO:0000256" key="1">
    <source>
        <dbReference type="SAM" id="Phobius"/>
    </source>
</evidence>
<proteinExistence type="predicted"/>
<evidence type="ECO:0000256" key="2">
    <source>
        <dbReference type="SAM" id="SignalP"/>
    </source>
</evidence>
<gene>
    <name evidence="4" type="ORF">CAUJ_LOCUS5899</name>
</gene>
<dbReference type="GO" id="GO:0016747">
    <property type="term" value="F:acyltransferase activity, transferring groups other than amino-acyl groups"/>
    <property type="evidence" value="ECO:0007669"/>
    <property type="project" value="InterPro"/>
</dbReference>
<keyword evidence="5" id="KW-1185">Reference proteome</keyword>
<comment type="caution">
    <text evidence="4">The sequence shown here is derived from an EMBL/GenBank/DDBJ whole genome shotgun (WGS) entry which is preliminary data.</text>
</comment>
<keyword evidence="1" id="KW-1133">Transmembrane helix</keyword>
<dbReference type="PANTHER" id="PTHR11161">
    <property type="entry name" value="O-ACYLTRANSFERASE"/>
    <property type="match status" value="1"/>
</dbReference>
<dbReference type="InterPro" id="IPR052728">
    <property type="entry name" value="O2_lipid_transport_reg"/>
</dbReference>
<feature type="transmembrane region" description="Helical" evidence="1">
    <location>
        <begin position="414"/>
        <end position="432"/>
    </location>
</feature>
<evidence type="ECO:0000313" key="4">
    <source>
        <dbReference type="EMBL" id="CAD6189980.1"/>
    </source>
</evidence>
<keyword evidence="2" id="KW-0732">Signal</keyword>
<dbReference type="EMBL" id="CAJGYM010000013">
    <property type="protein sequence ID" value="CAD6189980.1"/>
    <property type="molecule type" value="Genomic_DNA"/>
</dbReference>
<dbReference type="Pfam" id="PF01757">
    <property type="entry name" value="Acyl_transf_3"/>
    <property type="match status" value="1"/>
</dbReference>
<evidence type="ECO:0000313" key="5">
    <source>
        <dbReference type="Proteomes" id="UP000835052"/>
    </source>
</evidence>
<dbReference type="InterPro" id="IPR006621">
    <property type="entry name" value="Nose-resist-to-fluoxetine_N"/>
</dbReference>
<keyword evidence="1" id="KW-0472">Membrane</keyword>
<keyword evidence="1" id="KW-0812">Transmembrane</keyword>
<sequence>MPFFQLFSVLFFIFSSINGSEYPFDDPPLPNSAKLSPQCQNDTKKWTTSLKIVFENGNKCALYGNCTVQQKMSIKENLYALKQYDAFGRFPAPGFFEYKLVAEGSSTECYQVGKTAPYTTKYCYLLLVAGKNASCSGAFIRQAVCMPKTCGSTDIAEFYNANSQEPFKACSALCPQEPPPKNTAFWVYTGFLIVMTVIVITASVVDYLRETLHGVKSAKETNYLLRLLSSFSIYTNAELLLSVKEPKEGHIRSLDCIRFFSMSWVVSGHLLGDFLFSDTLGPMIKLRDNWINETFFNAFVSVDTFFVLSGVVVAYLFFKNAPKRKVITNPITWIMFYVHRYLRLTPPIMLFIGFFVVYGDYIYGPWSASAFNPIPDQVELCAKYWWRNLIYINNFDLKNECYGPAWYLAVDTQLYLIIPVFLIILYFSAVFGESKRNCLAEQENIEIYAKSLGKQ</sequence>
<feature type="transmembrane region" description="Helical" evidence="1">
    <location>
        <begin position="296"/>
        <end position="318"/>
    </location>
</feature>
<evidence type="ECO:0000259" key="3">
    <source>
        <dbReference type="SMART" id="SM00703"/>
    </source>
</evidence>
<dbReference type="Pfam" id="PF20146">
    <property type="entry name" value="NRF"/>
    <property type="match status" value="1"/>
</dbReference>
<organism evidence="4 5">
    <name type="scientific">Caenorhabditis auriculariae</name>
    <dbReference type="NCBI Taxonomy" id="2777116"/>
    <lineage>
        <taxon>Eukaryota</taxon>
        <taxon>Metazoa</taxon>
        <taxon>Ecdysozoa</taxon>
        <taxon>Nematoda</taxon>
        <taxon>Chromadorea</taxon>
        <taxon>Rhabditida</taxon>
        <taxon>Rhabditina</taxon>
        <taxon>Rhabditomorpha</taxon>
        <taxon>Rhabditoidea</taxon>
        <taxon>Rhabditidae</taxon>
        <taxon>Peloderinae</taxon>
        <taxon>Caenorhabditis</taxon>
    </lineage>
</organism>
<feature type="signal peptide" evidence="2">
    <location>
        <begin position="1"/>
        <end position="19"/>
    </location>
</feature>
<dbReference type="Proteomes" id="UP000835052">
    <property type="component" value="Unassembled WGS sequence"/>
</dbReference>
<dbReference type="OrthoDB" id="207378at2759"/>
<dbReference type="InterPro" id="IPR002656">
    <property type="entry name" value="Acyl_transf_3_dom"/>
</dbReference>
<accession>A0A8S1HAD5</accession>
<feature type="chain" id="PRO_5035940794" description="Nose resistant-to-fluoxetine protein N-terminal domain-containing protein" evidence="2">
    <location>
        <begin position="20"/>
        <end position="455"/>
    </location>
</feature>